<dbReference type="InterPro" id="IPR027417">
    <property type="entry name" value="P-loop_NTPase"/>
</dbReference>
<evidence type="ECO:0000313" key="4">
    <source>
        <dbReference type="Proteomes" id="UP000074119"/>
    </source>
</evidence>
<feature type="domain" description="DUF2326" evidence="2">
    <location>
        <begin position="439"/>
        <end position="567"/>
    </location>
</feature>
<keyword evidence="1" id="KW-0175">Coiled coil</keyword>
<dbReference type="KEGG" id="zal:AZF00_18460"/>
<evidence type="ECO:0000259" key="2">
    <source>
        <dbReference type="Pfam" id="PF10088"/>
    </source>
</evidence>
<dbReference type="Pfam" id="PF10088">
    <property type="entry name" value="DUF2326"/>
    <property type="match status" value="1"/>
</dbReference>
<dbReference type="Proteomes" id="UP000074119">
    <property type="component" value="Chromosome"/>
</dbReference>
<feature type="coiled-coil region" evidence="1">
    <location>
        <begin position="185"/>
        <end position="241"/>
    </location>
</feature>
<name>A0A127MA86_9GAMM</name>
<dbReference type="RefSeq" id="WP_062384681.1">
    <property type="nucleotide sequence ID" value="NZ_CP014544.1"/>
</dbReference>
<reference evidence="3 4" key="1">
    <citation type="submission" date="2015-12" db="EMBL/GenBank/DDBJ databases">
        <authorList>
            <person name="Shamseldin A."/>
            <person name="Moawad H."/>
            <person name="Abd El-Rahim W.M."/>
            <person name="Sadowsky M.J."/>
        </authorList>
    </citation>
    <scope>NUCLEOTIDE SEQUENCE [LARGE SCALE GENOMIC DNA]</scope>
    <source>
        <strain evidence="3 4">SM2</strain>
    </source>
</reference>
<dbReference type="Gene3D" id="3.40.50.300">
    <property type="entry name" value="P-loop containing nucleotide triphosphate hydrolases"/>
    <property type="match status" value="1"/>
</dbReference>
<accession>A0A127MA86</accession>
<evidence type="ECO:0000256" key="1">
    <source>
        <dbReference type="SAM" id="Coils"/>
    </source>
</evidence>
<sequence>MLKIKKLYSEPEIFEPIIFEDGFNLILGETTEGNVKTNGVGKSMAVEFINYALLKRHHDSRVSLIPEENLSRDTVVCLDFELNGHAITSRRVINDQECPTLIIDGERKSYSRLSDANDHLSTLLFAGVAYENPPSFRMMMGPLMRDEGSEFKSIISCFDTNKRIPPDYTPHLFLLHVDPNPYSEAKRLYSEMENVSKARKKMEENITTLTSKNISESKADLNELENQVRRIQGDIDRLENIEGFDVVKDEIIGIENQLDQERSRQGVLKSELSKIKLFRGDNYIDGQEVADLYNQFKEGLGDLIKRELDEVTAFKQKIDNFQRSIMDDRKSSIEQEIKAFEDSISSLNKLYREKISLLDQEGLLVSLKQTIAIHEKKIAEFSALSSFIQKHADYDSEYKAKKRDRESEVYLLESYVNNSQEVIDSFERTILDMHDYVFGNRRSSFGIEVSKRKEVLKFELRTDSDGSHSINREKVFLYDFALLINPETSKHHPGFLVHDNIFDVDQDTLIQSINYIGENIDLLSGRQYILTINSDKFSGSDLELLNINLNEYSRAAFTKENRFLKMQYQELAP</sequence>
<evidence type="ECO:0000313" key="3">
    <source>
        <dbReference type="EMBL" id="AMO70163.1"/>
    </source>
</evidence>
<proteinExistence type="predicted"/>
<dbReference type="InterPro" id="IPR018760">
    <property type="entry name" value="DUF2326"/>
</dbReference>
<dbReference type="AlphaFoldDB" id="A0A127MA86"/>
<organism evidence="3 4">
    <name type="scientific">Zhongshania aliphaticivorans</name>
    <dbReference type="NCBI Taxonomy" id="1470434"/>
    <lineage>
        <taxon>Bacteria</taxon>
        <taxon>Pseudomonadati</taxon>
        <taxon>Pseudomonadota</taxon>
        <taxon>Gammaproteobacteria</taxon>
        <taxon>Cellvibrionales</taxon>
        <taxon>Spongiibacteraceae</taxon>
        <taxon>Zhongshania</taxon>
    </lineage>
</organism>
<dbReference type="EMBL" id="CP014544">
    <property type="protein sequence ID" value="AMO70163.1"/>
    <property type="molecule type" value="Genomic_DNA"/>
</dbReference>
<dbReference type="STRING" id="1470434.AZF00_18460"/>
<gene>
    <name evidence="3" type="ORF">AZF00_18460</name>
</gene>
<protein>
    <recommendedName>
        <fullName evidence="2">DUF2326 domain-containing protein</fullName>
    </recommendedName>
</protein>